<organism evidence="1 2">
    <name type="scientific">Methylophaga frappieri (strain ATCC BAA-2434 / DSM 25690 / JAM7)</name>
    <dbReference type="NCBI Taxonomy" id="754477"/>
    <lineage>
        <taxon>Bacteria</taxon>
        <taxon>Pseudomonadati</taxon>
        <taxon>Pseudomonadota</taxon>
        <taxon>Gammaproteobacteria</taxon>
        <taxon>Thiotrichales</taxon>
        <taxon>Piscirickettsiaceae</taxon>
        <taxon>Methylophaga</taxon>
    </lineage>
</organism>
<dbReference type="KEGG" id="mec:Q7C_826"/>
<dbReference type="AlphaFoldDB" id="I1YGF2"/>
<dbReference type="EMBL" id="CP003380">
    <property type="protein sequence ID" value="AFJ01995.1"/>
    <property type="molecule type" value="Genomic_DNA"/>
</dbReference>
<proteinExistence type="predicted"/>
<protein>
    <submittedName>
        <fullName evidence="1">Uncharacterized protein</fullName>
    </submittedName>
</protein>
<dbReference type="HOGENOM" id="CLU_3154716_0_0_6"/>
<evidence type="ECO:0000313" key="1">
    <source>
        <dbReference type="EMBL" id="AFJ01995.1"/>
    </source>
</evidence>
<keyword evidence="2" id="KW-1185">Reference proteome</keyword>
<sequence precursor="true">MVPCPAPTGPVSNHADAMVTALKQVYDQYGICAGRLFELQHYLIGIDK</sequence>
<dbReference type="Proteomes" id="UP000009145">
    <property type="component" value="Chromosome"/>
</dbReference>
<gene>
    <name evidence="1" type="ordered locus">Q7C_826</name>
</gene>
<name>I1YGF2_METFJ</name>
<reference evidence="1 2" key="1">
    <citation type="journal article" date="2012" name="J. Bacteriol.">
        <title>Complete genome sequences of Methylophaga sp. strain JAM1 and Methylophaga sp. strain JAM7.</title>
        <authorList>
            <person name="Villeneuve C."/>
            <person name="Martineau C."/>
            <person name="Mauffrey F."/>
            <person name="Villemur R."/>
        </authorList>
    </citation>
    <scope>NUCLEOTIDE SEQUENCE [LARGE SCALE GENOMIC DNA]</scope>
    <source>
        <strain evidence="1 2">JAM7</strain>
    </source>
</reference>
<dbReference type="PATRIC" id="fig|754477.3.peg.815"/>
<accession>I1YGF2</accession>
<evidence type="ECO:0000313" key="2">
    <source>
        <dbReference type="Proteomes" id="UP000009145"/>
    </source>
</evidence>